<dbReference type="Pfam" id="PF13715">
    <property type="entry name" value="CarbopepD_reg_2"/>
    <property type="match status" value="1"/>
</dbReference>
<reference evidence="3 4" key="1">
    <citation type="journal article" date="2019" name="Nat. Med.">
        <title>A library of human gut bacterial isolates paired with longitudinal multiomics data enables mechanistic microbiome research.</title>
        <authorList>
            <person name="Poyet M."/>
            <person name="Groussin M."/>
            <person name="Gibbons S.M."/>
            <person name="Avila-Pacheco J."/>
            <person name="Jiang X."/>
            <person name="Kearney S.M."/>
            <person name="Perrotta A.R."/>
            <person name="Berdy B."/>
            <person name="Zhao S."/>
            <person name="Lieberman T.D."/>
            <person name="Swanson P.K."/>
            <person name="Smith M."/>
            <person name="Roesemann S."/>
            <person name="Alexander J.E."/>
            <person name="Rich S.A."/>
            <person name="Livny J."/>
            <person name="Vlamakis H."/>
            <person name="Clish C."/>
            <person name="Bullock K."/>
            <person name="Deik A."/>
            <person name="Scott J."/>
            <person name="Pierce K.A."/>
            <person name="Xavier R.J."/>
            <person name="Alm E.J."/>
        </authorList>
    </citation>
    <scope>NUCLEOTIDE SEQUENCE [LARGE SCALE GENOMIC DNA]</scope>
    <source>
        <strain evidence="2 4">BIOML-A2</strain>
        <strain evidence="1 3">BIOML-A6</strain>
    </source>
</reference>
<organism evidence="1 3">
    <name type="scientific">Bacteroides finegoldii</name>
    <dbReference type="NCBI Taxonomy" id="338188"/>
    <lineage>
        <taxon>Bacteria</taxon>
        <taxon>Pseudomonadati</taxon>
        <taxon>Bacteroidota</taxon>
        <taxon>Bacteroidia</taxon>
        <taxon>Bacteroidales</taxon>
        <taxon>Bacteroidaceae</taxon>
        <taxon>Bacteroides</taxon>
    </lineage>
</organism>
<evidence type="ECO:0000313" key="4">
    <source>
        <dbReference type="Proteomes" id="UP000440198"/>
    </source>
</evidence>
<comment type="caution">
    <text evidence="1">The sequence shown here is derived from an EMBL/GenBank/DDBJ whole genome shotgun (WGS) entry which is preliminary data.</text>
</comment>
<name>A0A7J4YT26_9BACE</name>
<keyword evidence="4" id="KW-1185">Reference proteome</keyword>
<gene>
    <name evidence="2" type="ORF">F2Z09_01735</name>
    <name evidence="1" type="ORF">F2Z22_03090</name>
</gene>
<keyword evidence="1" id="KW-0378">Hydrolase</keyword>
<dbReference type="Gene3D" id="2.60.40.1120">
    <property type="entry name" value="Carboxypeptidase-like, regulatory domain"/>
    <property type="match status" value="1"/>
</dbReference>
<dbReference type="AlphaFoldDB" id="A0A7J4YT26"/>
<dbReference type="EMBL" id="VWAK01000003">
    <property type="protein sequence ID" value="KAA5232358.1"/>
    <property type="molecule type" value="Genomic_DNA"/>
</dbReference>
<proteinExistence type="predicted"/>
<evidence type="ECO:0000313" key="3">
    <source>
        <dbReference type="Proteomes" id="UP000421791"/>
    </source>
</evidence>
<dbReference type="Proteomes" id="UP000440198">
    <property type="component" value="Unassembled WGS sequence"/>
</dbReference>
<dbReference type="SUPFAM" id="SSF49464">
    <property type="entry name" value="Carboxypeptidase regulatory domain-like"/>
    <property type="match status" value="1"/>
</dbReference>
<protein>
    <submittedName>
        <fullName evidence="1">Carboxypeptidase-like regulatory domain-containing protein</fullName>
    </submittedName>
</protein>
<dbReference type="InterPro" id="IPR008969">
    <property type="entry name" value="CarboxyPept-like_regulatory"/>
</dbReference>
<dbReference type="GO" id="GO:0004180">
    <property type="term" value="F:carboxypeptidase activity"/>
    <property type="evidence" value="ECO:0007669"/>
    <property type="project" value="UniProtKB-KW"/>
</dbReference>
<sequence>MKLSLNNSCRYSFDKILLCKSNYILYMRKYPLHNLKITFLMLEIFFSCNIIHGQILKGKIIDSSTLEPIPFATIYVTPDISKSTTTNINGEFSLNEILSQDSIRVSYVGYETQTLKYPFDWKNGWIISLKSQTYKLPQVIVSNINLRQLVKNIRKKWKHNYPSHYPILEGTYRKQEIEDNELVTLGQCRMTLQMPTANKLESGERPKVNIKNRMILNPIETSGRNQLGVFLCIEPMPYPFFIELASDSYDNYLWLIEQIIPESDNNETYKIRYQGIKAPYLQHRGYFYVSKKDNALLSAHIERPVSDLPCSNPDVFFHSTRYVWDIFYHKVDEKYQYSYMRTEYITKYSNQLTNKESEYRIVIDYLVDKRTPVKKSTTAFNTYLHDPFRNIREIPIKLITSFTKILPDYE</sequence>
<evidence type="ECO:0000313" key="1">
    <source>
        <dbReference type="EMBL" id="KAA5232358.1"/>
    </source>
</evidence>
<keyword evidence="1" id="KW-0645">Protease</keyword>
<dbReference type="EMBL" id="VWAG01000002">
    <property type="protein sequence ID" value="KAA5259985.1"/>
    <property type="molecule type" value="Genomic_DNA"/>
</dbReference>
<accession>A0A7J4YT26</accession>
<evidence type="ECO:0000313" key="2">
    <source>
        <dbReference type="EMBL" id="KAA5259985.1"/>
    </source>
</evidence>
<keyword evidence="1" id="KW-0121">Carboxypeptidase</keyword>
<dbReference type="Proteomes" id="UP000421791">
    <property type="component" value="Unassembled WGS sequence"/>
</dbReference>